<protein>
    <submittedName>
        <fullName evidence="1">Uncharacterized protein</fullName>
    </submittedName>
</protein>
<keyword evidence="2" id="KW-1185">Reference proteome</keyword>
<sequence>MVVATDAAPQEVQRVTGRVQLAKGEITARQLRIAEEGREAHAVVVAMTPTGEVRGERAVVRLTLRVTRPDGTAFDSTQEKNVPASLAPGLQPGTVVPVRYLPDEESEVVVMLRATP</sequence>
<name>A0A3A9ZF57_9ACTN</name>
<proteinExistence type="predicted"/>
<accession>A0A3A9ZF57</accession>
<dbReference type="AlphaFoldDB" id="A0A3A9ZF57"/>
<dbReference type="EMBL" id="RBAL01000002">
    <property type="protein sequence ID" value="RKN45886.1"/>
    <property type="molecule type" value="Genomic_DNA"/>
</dbReference>
<organism evidence="1 2">
    <name type="scientific">Streptomyces hoynatensis</name>
    <dbReference type="NCBI Taxonomy" id="1141874"/>
    <lineage>
        <taxon>Bacteria</taxon>
        <taxon>Bacillati</taxon>
        <taxon>Actinomycetota</taxon>
        <taxon>Actinomycetes</taxon>
        <taxon>Kitasatosporales</taxon>
        <taxon>Streptomycetaceae</taxon>
        <taxon>Streptomyces</taxon>
    </lineage>
</organism>
<comment type="caution">
    <text evidence="1">The sequence shown here is derived from an EMBL/GenBank/DDBJ whole genome shotgun (WGS) entry which is preliminary data.</text>
</comment>
<gene>
    <name evidence="1" type="ORF">D7294_05475</name>
</gene>
<dbReference type="Proteomes" id="UP000272474">
    <property type="component" value="Unassembled WGS sequence"/>
</dbReference>
<evidence type="ECO:0000313" key="1">
    <source>
        <dbReference type="EMBL" id="RKN45886.1"/>
    </source>
</evidence>
<evidence type="ECO:0000313" key="2">
    <source>
        <dbReference type="Proteomes" id="UP000272474"/>
    </source>
</evidence>
<reference evidence="1 2" key="1">
    <citation type="journal article" date="2014" name="Int. J. Syst. Evol. Microbiol.">
        <title>Streptomyces hoynatensis sp. nov., isolated from deep marine sediment.</title>
        <authorList>
            <person name="Veyisoglu A."/>
            <person name="Sahin N."/>
        </authorList>
    </citation>
    <scope>NUCLEOTIDE SEQUENCE [LARGE SCALE GENOMIC DNA]</scope>
    <source>
        <strain evidence="1 2">KCTC 29097</strain>
    </source>
</reference>